<feature type="domain" description="DUF7492" evidence="3">
    <location>
        <begin position="20"/>
        <end position="266"/>
    </location>
</feature>
<evidence type="ECO:0000256" key="2">
    <source>
        <dbReference type="SAM" id="SignalP"/>
    </source>
</evidence>
<dbReference type="Proteomes" id="UP000070501">
    <property type="component" value="Unassembled WGS sequence"/>
</dbReference>
<reference evidence="5" key="1">
    <citation type="submission" date="2016-02" db="EMBL/GenBank/DDBJ databases">
        <title>Draft genome sequence of Microdochium bolleyi, a fungal endophyte of beachgrass.</title>
        <authorList>
            <consortium name="DOE Joint Genome Institute"/>
            <person name="David A.S."/>
            <person name="May G."/>
            <person name="Haridas S."/>
            <person name="Lim J."/>
            <person name="Wang M."/>
            <person name="Labutti K."/>
            <person name="Lipzen A."/>
            <person name="Barry K."/>
            <person name="Grigoriev I.V."/>
        </authorList>
    </citation>
    <scope>NUCLEOTIDE SEQUENCE [LARGE SCALE GENOMIC DNA]</scope>
    <source>
        <strain evidence="5">J235TASD1</strain>
    </source>
</reference>
<evidence type="ECO:0000313" key="5">
    <source>
        <dbReference type="Proteomes" id="UP000070501"/>
    </source>
</evidence>
<keyword evidence="2" id="KW-0732">Signal</keyword>
<dbReference type="InterPro" id="IPR055915">
    <property type="entry name" value="DUF7492"/>
</dbReference>
<sequence length="627" mass="67305">MAYRAAKALVALLAVAPLADAHSWVEFLKRINPDGSFAKGTGYPIPYVARGAPGFSDDALINRIVDTKSNPSVCKQGNFKYSKDAPRLSAAAGDYVAMLYEENGHVTQPGITKRPYRSGNVYVYGTLKKTAETGINDVLYSWNAQGTGGDKRGQLLATHFYDDGQCYQNLGGVEPDPQANIYTNRRKKYGATAIDCQSAFRLPTNLPEKGIYNVMWVWDWPLITGDNTNVTEIYTSCAEIELGSKKSNSGQRINFSSDHNVTNGAIQSQIHTLIEAVTLGSGTNSPPAPTATAGNPAPTSATATGGASVTTGPATVTVTVTAPPVTTTVFQTVTFGAPQASSSLAPGSLTDSAVASPTKQPSLAPTNVPTQHSLFVIHPAAVDVPDFCQIELNLVIVLVLSDVEHFLVDCDAGGIPQRHGSVFIDSVRLGTFLGCSDCILFCGGPVLVICGDRVLVVCRSECHRVQVRERFGCPHKVPNKDSDQVQHPHRERGCERDKERPGAVDFPDRHQAGLVVCAHIRGHSIFGSGRDTVSELKCRCRHDNTLTGSKLERNVQGGRQHSFVSFGGGDYVKGYVSFICTSPYQACGYTWPWGAGEPASANQRSGLVRAAAFSRPFFDFSLNLITD</sequence>
<feature type="region of interest" description="Disordered" evidence="1">
    <location>
        <begin position="279"/>
        <end position="310"/>
    </location>
</feature>
<organism evidence="4 5">
    <name type="scientific">Microdochium bolleyi</name>
    <dbReference type="NCBI Taxonomy" id="196109"/>
    <lineage>
        <taxon>Eukaryota</taxon>
        <taxon>Fungi</taxon>
        <taxon>Dikarya</taxon>
        <taxon>Ascomycota</taxon>
        <taxon>Pezizomycotina</taxon>
        <taxon>Sordariomycetes</taxon>
        <taxon>Xylariomycetidae</taxon>
        <taxon>Xylariales</taxon>
        <taxon>Microdochiaceae</taxon>
        <taxon>Microdochium</taxon>
    </lineage>
</organism>
<feature type="region of interest" description="Disordered" evidence="1">
    <location>
        <begin position="478"/>
        <end position="502"/>
    </location>
</feature>
<dbReference type="InParanoid" id="A0A136J255"/>
<evidence type="ECO:0000259" key="3">
    <source>
        <dbReference type="Pfam" id="PF24320"/>
    </source>
</evidence>
<dbReference type="AlphaFoldDB" id="A0A136J255"/>
<dbReference type="EMBL" id="KQ964250">
    <property type="protein sequence ID" value="KXJ91235.1"/>
    <property type="molecule type" value="Genomic_DNA"/>
</dbReference>
<dbReference type="Pfam" id="PF24320">
    <property type="entry name" value="DUF7492"/>
    <property type="match status" value="1"/>
</dbReference>
<name>A0A136J255_9PEZI</name>
<accession>A0A136J255</accession>
<dbReference type="OrthoDB" id="64281at2759"/>
<evidence type="ECO:0000313" key="4">
    <source>
        <dbReference type="EMBL" id="KXJ91235.1"/>
    </source>
</evidence>
<proteinExistence type="predicted"/>
<keyword evidence="5" id="KW-1185">Reference proteome</keyword>
<feature type="chain" id="PRO_5007293384" description="DUF7492 domain-containing protein" evidence="2">
    <location>
        <begin position="22"/>
        <end position="627"/>
    </location>
</feature>
<feature type="signal peptide" evidence="2">
    <location>
        <begin position="1"/>
        <end position="21"/>
    </location>
</feature>
<gene>
    <name evidence="4" type="ORF">Micbo1qcDRAFT_225087</name>
</gene>
<evidence type="ECO:0000256" key="1">
    <source>
        <dbReference type="SAM" id="MobiDB-lite"/>
    </source>
</evidence>
<protein>
    <recommendedName>
        <fullName evidence="3">DUF7492 domain-containing protein</fullName>
    </recommendedName>
</protein>
<feature type="compositionally biased region" description="Low complexity" evidence="1">
    <location>
        <begin position="281"/>
        <end position="310"/>
    </location>
</feature>